<reference evidence="2 3" key="2">
    <citation type="journal article" date="2010" name="Stand. Genomic Sci.">
        <title>Complete genome sequence of Chitinophaga pinensis type strain (UQM 2034).</title>
        <authorList>
            <person name="Glavina Del Rio T."/>
            <person name="Abt B."/>
            <person name="Spring S."/>
            <person name="Lapidus A."/>
            <person name="Nolan M."/>
            <person name="Tice H."/>
            <person name="Copeland A."/>
            <person name="Cheng J.F."/>
            <person name="Chen F."/>
            <person name="Bruce D."/>
            <person name="Goodwin L."/>
            <person name="Pitluck S."/>
            <person name="Ivanova N."/>
            <person name="Mavromatis K."/>
            <person name="Mikhailova N."/>
            <person name="Pati A."/>
            <person name="Chen A."/>
            <person name="Palaniappan K."/>
            <person name="Land M."/>
            <person name="Hauser L."/>
            <person name="Chang Y.J."/>
            <person name="Jeffries C.D."/>
            <person name="Chain P."/>
            <person name="Saunders E."/>
            <person name="Detter J.C."/>
            <person name="Brettin T."/>
            <person name="Rohde M."/>
            <person name="Goker M."/>
            <person name="Bristow J."/>
            <person name="Eisen J.A."/>
            <person name="Markowitz V."/>
            <person name="Hugenholtz P."/>
            <person name="Kyrpides N.C."/>
            <person name="Klenk H.P."/>
            <person name="Lucas S."/>
        </authorList>
    </citation>
    <scope>NUCLEOTIDE SEQUENCE [LARGE SCALE GENOMIC DNA]</scope>
    <source>
        <strain evidence="3">ATCC 43595 / DSM 2588 / LMG 13176 / NBRC 15968 / NCIMB 11800 / UQM 2034</strain>
    </source>
</reference>
<dbReference type="PANTHER" id="PTHR37692">
    <property type="entry name" value="HYPOTHETICAL MEMBRANE SPANNING PROTEIN"/>
    <property type="match status" value="1"/>
</dbReference>
<dbReference type="OrthoDB" id="9811380at2"/>
<feature type="transmembrane region" description="Helical" evidence="1">
    <location>
        <begin position="89"/>
        <end position="107"/>
    </location>
</feature>
<feature type="transmembrane region" description="Helical" evidence="1">
    <location>
        <begin position="54"/>
        <end position="77"/>
    </location>
</feature>
<dbReference type="InterPro" id="IPR007352">
    <property type="entry name" value="DUF420"/>
</dbReference>
<accession>A0A979G4B7</accession>
<evidence type="ECO:0008006" key="4">
    <source>
        <dbReference type="Google" id="ProtNLM"/>
    </source>
</evidence>
<evidence type="ECO:0000313" key="3">
    <source>
        <dbReference type="Proteomes" id="UP000002215"/>
    </source>
</evidence>
<dbReference type="EMBL" id="CP001699">
    <property type="protein sequence ID" value="ACU60496.1"/>
    <property type="molecule type" value="Genomic_DNA"/>
</dbReference>
<keyword evidence="1" id="KW-1133">Transmembrane helix</keyword>
<keyword evidence="1" id="KW-0472">Membrane</keyword>
<protein>
    <recommendedName>
        <fullName evidence="4">DUF420 domain-containing protein</fullName>
    </recommendedName>
</protein>
<feature type="transmembrane region" description="Helical" evidence="1">
    <location>
        <begin position="21"/>
        <end position="42"/>
    </location>
</feature>
<dbReference type="PANTHER" id="PTHR37692:SF1">
    <property type="entry name" value="DUF420 DOMAIN-CONTAINING PROTEIN"/>
    <property type="match status" value="1"/>
</dbReference>
<proteinExistence type="predicted"/>
<dbReference type="Proteomes" id="UP000002215">
    <property type="component" value="Chromosome"/>
</dbReference>
<name>A0A979G4B7_CHIPD</name>
<evidence type="ECO:0000313" key="2">
    <source>
        <dbReference type="EMBL" id="ACU60496.1"/>
    </source>
</evidence>
<dbReference type="Pfam" id="PF04238">
    <property type="entry name" value="DUF420"/>
    <property type="match status" value="1"/>
</dbReference>
<keyword evidence="1" id="KW-0812">Transmembrane</keyword>
<sequence>MTKATLAGTGILRKGSKQKNYTPLIWTLAIFINGLITVSYFLPKIDTLKHYNFSVLPLVNAVLNGSTFIALLTALIAVNKKNELLHRSFVFLAFAFTSLFLFSYLLYHFSTPSTQFGGSGVIKGIYFFILLTHIFLAVLIVPLALITMGFGLNGNIIKHRKVAAWTMPIWLYVSLTGVIVYLMISPYYPH</sequence>
<feature type="transmembrane region" description="Helical" evidence="1">
    <location>
        <begin position="127"/>
        <end position="150"/>
    </location>
</feature>
<organism evidence="2 3">
    <name type="scientific">Chitinophaga pinensis (strain ATCC 43595 / DSM 2588 / LMG 13176 / NBRC 15968 / NCIMB 11800 / UQM 2034)</name>
    <dbReference type="NCBI Taxonomy" id="485918"/>
    <lineage>
        <taxon>Bacteria</taxon>
        <taxon>Pseudomonadati</taxon>
        <taxon>Bacteroidota</taxon>
        <taxon>Chitinophagia</taxon>
        <taxon>Chitinophagales</taxon>
        <taxon>Chitinophagaceae</taxon>
        <taxon>Chitinophaga</taxon>
    </lineage>
</organism>
<dbReference type="KEGG" id="cpi:Cpin_3020"/>
<reference evidence="3" key="1">
    <citation type="submission" date="2009-08" db="EMBL/GenBank/DDBJ databases">
        <title>The complete genome of Chitinophaga pinensis DSM 2588.</title>
        <authorList>
            <consortium name="US DOE Joint Genome Institute (JGI-PGF)"/>
            <person name="Lucas S."/>
            <person name="Copeland A."/>
            <person name="Lapidus A."/>
            <person name="Glavina del Rio T."/>
            <person name="Dalin E."/>
            <person name="Tice H."/>
            <person name="Bruce D."/>
            <person name="Goodwin L."/>
            <person name="Pitluck S."/>
            <person name="Kyrpides N."/>
            <person name="Mavromatis K."/>
            <person name="Ivanova N."/>
            <person name="Mikhailova N."/>
            <person name="Sims D."/>
            <person name="Meinche L."/>
            <person name="Brettin T."/>
            <person name="Detter J.C."/>
            <person name="Han C."/>
            <person name="Larimer F."/>
            <person name="Land M."/>
            <person name="Hauser L."/>
            <person name="Markowitz V."/>
            <person name="Cheng J.-F."/>
            <person name="Hugenholtz P."/>
            <person name="Woyke T."/>
            <person name="Wu D."/>
            <person name="Spring S."/>
            <person name="Klenk H.-P."/>
            <person name="Eisen J.A."/>
        </authorList>
    </citation>
    <scope>NUCLEOTIDE SEQUENCE [LARGE SCALE GENOMIC DNA]</scope>
    <source>
        <strain evidence="3">ATCC 43595 / DSM 2588 / LMG 13176 / NBRC 15968 / NCIMB 11800 / UQM 2034</strain>
    </source>
</reference>
<feature type="transmembrane region" description="Helical" evidence="1">
    <location>
        <begin position="162"/>
        <end position="184"/>
    </location>
</feature>
<gene>
    <name evidence="2" type="ordered locus">Cpin_3020</name>
</gene>
<dbReference type="AlphaFoldDB" id="A0A979G4B7"/>
<evidence type="ECO:0000256" key="1">
    <source>
        <dbReference type="SAM" id="Phobius"/>
    </source>
</evidence>